<protein>
    <submittedName>
        <fullName evidence="2">Uncharacterized protein</fullName>
    </submittedName>
</protein>
<dbReference type="Gramene" id="Manes.03G016650.1.v8.1">
    <property type="protein sequence ID" value="Manes.03G016650.1.v8.1.CDS.1"/>
    <property type="gene ID" value="Manes.03G016650.v8.1"/>
</dbReference>
<feature type="compositionally biased region" description="Polar residues" evidence="1">
    <location>
        <begin position="66"/>
        <end position="76"/>
    </location>
</feature>
<sequence length="102" mass="11143">MATLQRAKVYRRQGSSGPVWDEKYLLVEDKVEYRELRPCRSSLNIRNVDCSGSIAAAPPISCPRSLSTPATNQTFSGGSGKGFGIPKSKSGKRKLFLAKLPK</sequence>
<dbReference type="OMA" id="VVWEDKY"/>
<reference evidence="3" key="1">
    <citation type="journal article" date="2016" name="Nat. Biotechnol.">
        <title>Sequencing wild and cultivated cassava and related species reveals extensive interspecific hybridization and genetic diversity.</title>
        <authorList>
            <person name="Bredeson J.V."/>
            <person name="Lyons J.B."/>
            <person name="Prochnik S.E."/>
            <person name="Wu G.A."/>
            <person name="Ha C.M."/>
            <person name="Edsinger-Gonzales E."/>
            <person name="Grimwood J."/>
            <person name="Schmutz J."/>
            <person name="Rabbi I.Y."/>
            <person name="Egesi C."/>
            <person name="Nauluvula P."/>
            <person name="Lebot V."/>
            <person name="Ndunguru J."/>
            <person name="Mkamilo G."/>
            <person name="Bart R.S."/>
            <person name="Setter T.L."/>
            <person name="Gleadow R.M."/>
            <person name="Kulakow P."/>
            <person name="Ferguson M.E."/>
            <person name="Rounsley S."/>
            <person name="Rokhsar D.S."/>
        </authorList>
    </citation>
    <scope>NUCLEOTIDE SEQUENCE [LARGE SCALE GENOMIC DNA]</scope>
    <source>
        <strain evidence="3">cv. AM560-2</strain>
    </source>
</reference>
<proteinExistence type="predicted"/>
<accession>A0A2C9W3P8</accession>
<evidence type="ECO:0000256" key="1">
    <source>
        <dbReference type="SAM" id="MobiDB-lite"/>
    </source>
</evidence>
<gene>
    <name evidence="2" type="ORF">MANES_03G016650v8</name>
</gene>
<feature type="region of interest" description="Disordered" evidence="1">
    <location>
        <begin position="66"/>
        <end position="89"/>
    </location>
</feature>
<evidence type="ECO:0000313" key="2">
    <source>
        <dbReference type="EMBL" id="OAY53694.1"/>
    </source>
</evidence>
<dbReference type="AlphaFoldDB" id="A0A2C9W3P8"/>
<name>A0A2C9W3P8_MANES</name>
<dbReference type="Pfam" id="PF15697">
    <property type="entry name" value="DUF4666"/>
    <property type="match status" value="1"/>
</dbReference>
<dbReference type="Proteomes" id="UP000091857">
    <property type="component" value="Chromosome 3"/>
</dbReference>
<keyword evidence="3" id="KW-1185">Reference proteome</keyword>
<organism evidence="2 3">
    <name type="scientific">Manihot esculenta</name>
    <name type="common">Cassava</name>
    <name type="synonym">Jatropha manihot</name>
    <dbReference type="NCBI Taxonomy" id="3983"/>
    <lineage>
        <taxon>Eukaryota</taxon>
        <taxon>Viridiplantae</taxon>
        <taxon>Streptophyta</taxon>
        <taxon>Embryophyta</taxon>
        <taxon>Tracheophyta</taxon>
        <taxon>Spermatophyta</taxon>
        <taxon>Magnoliopsida</taxon>
        <taxon>eudicotyledons</taxon>
        <taxon>Gunneridae</taxon>
        <taxon>Pentapetalae</taxon>
        <taxon>rosids</taxon>
        <taxon>fabids</taxon>
        <taxon>Malpighiales</taxon>
        <taxon>Euphorbiaceae</taxon>
        <taxon>Crotonoideae</taxon>
        <taxon>Manihoteae</taxon>
        <taxon>Manihot</taxon>
    </lineage>
</organism>
<dbReference type="InterPro" id="IPR031421">
    <property type="entry name" value="DUF4666"/>
</dbReference>
<evidence type="ECO:0000313" key="3">
    <source>
        <dbReference type="Proteomes" id="UP000091857"/>
    </source>
</evidence>
<comment type="caution">
    <text evidence="2">The sequence shown here is derived from an EMBL/GenBank/DDBJ whole genome shotgun (WGS) entry which is preliminary data.</text>
</comment>
<dbReference type="EMBL" id="CM004389">
    <property type="protein sequence ID" value="OAY53694.1"/>
    <property type="molecule type" value="Genomic_DNA"/>
</dbReference>